<dbReference type="EMBL" id="BAABWU010000005">
    <property type="protein sequence ID" value="GAA6196281.1"/>
    <property type="molecule type" value="Genomic_DNA"/>
</dbReference>
<dbReference type="Proteomes" id="UP001441944">
    <property type="component" value="Unassembled WGS sequence"/>
</dbReference>
<evidence type="ECO:0000313" key="3">
    <source>
        <dbReference type="Proteomes" id="UP001441944"/>
    </source>
</evidence>
<protein>
    <recommendedName>
        <fullName evidence="4">Lysozyme inhibitor LprI N-terminal domain-containing protein</fullName>
    </recommendedName>
</protein>
<keyword evidence="3" id="KW-1185">Reference proteome</keyword>
<dbReference type="RefSeq" id="WP_353398940.1">
    <property type="nucleotide sequence ID" value="NZ_BAABWU010000005.1"/>
</dbReference>
<gene>
    <name evidence="2" type="ORF">NBRC116598_17250</name>
</gene>
<evidence type="ECO:0000313" key="2">
    <source>
        <dbReference type="EMBL" id="GAA6196281.1"/>
    </source>
</evidence>
<sequence>MRIIQSCVAALALVLAPILAAADRHPSPGFDTEGYLVACSSRTLDVPLQTPMLQLCVSKARELCNMGREMQSEGDCLADVTSWLEQDGARIESTYREASEQAEAPSAFADLWPQATPQADCSTTQVAGLNATELCAYQTALLKWFKLRVVERHQSNRNR</sequence>
<evidence type="ECO:0008006" key="4">
    <source>
        <dbReference type="Google" id="ProtNLM"/>
    </source>
</evidence>
<feature type="signal peptide" evidence="1">
    <location>
        <begin position="1"/>
        <end position="21"/>
    </location>
</feature>
<name>A0ABQ0AK91_9RHOB</name>
<proteinExistence type="predicted"/>
<accession>A0ABQ0AK91</accession>
<keyword evidence="1" id="KW-0732">Signal</keyword>
<evidence type="ECO:0000256" key="1">
    <source>
        <dbReference type="SAM" id="SignalP"/>
    </source>
</evidence>
<reference evidence="2 3" key="1">
    <citation type="submission" date="2024-04" db="EMBL/GenBank/DDBJ databases">
        <title>Draft genome sequence of Pseudophaeobacter arcticus NBRC 116598.</title>
        <authorList>
            <person name="Miyakawa T."/>
            <person name="Kusuya Y."/>
            <person name="Miura T."/>
        </authorList>
    </citation>
    <scope>NUCLEOTIDE SEQUENCE [LARGE SCALE GENOMIC DNA]</scope>
    <source>
        <strain evidence="2 3">SU-CL00105</strain>
    </source>
</reference>
<organism evidence="2 3">
    <name type="scientific">Pseudophaeobacter arcticus</name>
    <dbReference type="NCBI Taxonomy" id="385492"/>
    <lineage>
        <taxon>Bacteria</taxon>
        <taxon>Pseudomonadati</taxon>
        <taxon>Pseudomonadota</taxon>
        <taxon>Alphaproteobacteria</taxon>
        <taxon>Rhodobacterales</taxon>
        <taxon>Paracoccaceae</taxon>
        <taxon>Pseudophaeobacter</taxon>
    </lineage>
</organism>
<feature type="chain" id="PRO_5046496824" description="Lysozyme inhibitor LprI N-terminal domain-containing protein" evidence="1">
    <location>
        <begin position="22"/>
        <end position="159"/>
    </location>
</feature>
<comment type="caution">
    <text evidence="2">The sequence shown here is derived from an EMBL/GenBank/DDBJ whole genome shotgun (WGS) entry which is preliminary data.</text>
</comment>